<evidence type="ECO:0000256" key="4">
    <source>
        <dbReference type="ARBA" id="ARBA00022989"/>
    </source>
</evidence>
<evidence type="ECO:0000256" key="1">
    <source>
        <dbReference type="ARBA" id="ARBA00004651"/>
    </source>
</evidence>
<feature type="transmembrane region" description="Helical" evidence="6">
    <location>
        <begin position="185"/>
        <end position="202"/>
    </location>
</feature>
<dbReference type="OrthoDB" id="9805239at2"/>
<evidence type="ECO:0000259" key="7">
    <source>
        <dbReference type="Pfam" id="PF00892"/>
    </source>
</evidence>
<feature type="transmembrane region" description="Helical" evidence="6">
    <location>
        <begin position="153"/>
        <end position="173"/>
    </location>
</feature>
<name>A0A419VW25_9BACT</name>
<keyword evidence="9" id="KW-1185">Reference proteome</keyword>
<dbReference type="InterPro" id="IPR037185">
    <property type="entry name" value="EmrE-like"/>
</dbReference>
<dbReference type="SUPFAM" id="SSF103481">
    <property type="entry name" value="Multidrug resistance efflux transporter EmrE"/>
    <property type="match status" value="2"/>
</dbReference>
<dbReference type="PANTHER" id="PTHR32322:SF18">
    <property type="entry name" value="S-ADENOSYLMETHIONINE_S-ADENOSYLHOMOCYSTEINE TRANSPORTER"/>
    <property type="match status" value="1"/>
</dbReference>
<evidence type="ECO:0000313" key="9">
    <source>
        <dbReference type="Proteomes" id="UP000283387"/>
    </source>
</evidence>
<feature type="transmembrane region" description="Helical" evidence="6">
    <location>
        <begin position="97"/>
        <end position="116"/>
    </location>
</feature>
<reference evidence="8 9" key="1">
    <citation type="submission" date="2018-09" db="EMBL/GenBank/DDBJ databases">
        <title>Genomic Encyclopedia of Archaeal and Bacterial Type Strains, Phase II (KMG-II): from individual species to whole genera.</title>
        <authorList>
            <person name="Goeker M."/>
        </authorList>
    </citation>
    <scope>NUCLEOTIDE SEQUENCE [LARGE SCALE GENOMIC DNA]</scope>
    <source>
        <strain evidence="8 9">DSM 27148</strain>
    </source>
</reference>
<keyword evidence="4 6" id="KW-1133">Transmembrane helix</keyword>
<feature type="transmembrane region" description="Helical" evidence="6">
    <location>
        <begin position="275"/>
        <end position="294"/>
    </location>
</feature>
<keyword evidence="3 6" id="KW-0812">Transmembrane</keyword>
<evidence type="ECO:0000256" key="5">
    <source>
        <dbReference type="ARBA" id="ARBA00023136"/>
    </source>
</evidence>
<organism evidence="8 9">
    <name type="scientific">Mangrovibacterium diazotrophicum</name>
    <dbReference type="NCBI Taxonomy" id="1261403"/>
    <lineage>
        <taxon>Bacteria</taxon>
        <taxon>Pseudomonadati</taxon>
        <taxon>Bacteroidota</taxon>
        <taxon>Bacteroidia</taxon>
        <taxon>Marinilabiliales</taxon>
        <taxon>Prolixibacteraceae</taxon>
        <taxon>Mangrovibacterium</taxon>
    </lineage>
</organism>
<evidence type="ECO:0000313" key="8">
    <source>
        <dbReference type="EMBL" id="RKD86345.1"/>
    </source>
</evidence>
<sequence>MTNNQKGILFACITALFWGFLAIFLKIAVQKVEPQTIVWFRFTVAFSVLFAWHLVKKPRELKILYRPPLWLIFAALGLAWNYIGFMQAVNYTSPSNAQLIAQLGPVLLAFAGIIFFKEKLRRIQLFGFALATTGFFVFYSQQLQQMLGQQSRYNIGVLFAISAAVSWVVYAVMQKKLVNSYSTETLNLFLFGFPVLAYLPFVNFDNFSGLSFQWWLLLIFLGLNTLIAYGSLALALKYAQANKVSIILLLNPTITFATMAILTELQVSWIEGESFSFLSIIGAFIILTGAIMVIKKPSKSKKN</sequence>
<dbReference type="PANTHER" id="PTHR32322">
    <property type="entry name" value="INNER MEMBRANE TRANSPORTER"/>
    <property type="match status" value="1"/>
</dbReference>
<comment type="subcellular location">
    <subcellularLocation>
        <location evidence="1">Cell membrane</location>
        <topology evidence="1">Multi-pass membrane protein</topology>
    </subcellularLocation>
</comment>
<dbReference type="Pfam" id="PF00892">
    <property type="entry name" value="EamA"/>
    <property type="match status" value="2"/>
</dbReference>
<gene>
    <name evidence="8" type="ORF">BC643_4036</name>
</gene>
<feature type="transmembrane region" description="Helical" evidence="6">
    <location>
        <begin position="37"/>
        <end position="55"/>
    </location>
</feature>
<evidence type="ECO:0000256" key="6">
    <source>
        <dbReference type="SAM" id="Phobius"/>
    </source>
</evidence>
<proteinExistence type="predicted"/>
<dbReference type="InterPro" id="IPR000620">
    <property type="entry name" value="EamA_dom"/>
</dbReference>
<dbReference type="Proteomes" id="UP000283387">
    <property type="component" value="Unassembled WGS sequence"/>
</dbReference>
<evidence type="ECO:0000256" key="3">
    <source>
        <dbReference type="ARBA" id="ARBA00022692"/>
    </source>
</evidence>
<dbReference type="Gene3D" id="1.10.3730.20">
    <property type="match status" value="1"/>
</dbReference>
<dbReference type="EMBL" id="RAPN01000004">
    <property type="protein sequence ID" value="RKD86345.1"/>
    <property type="molecule type" value="Genomic_DNA"/>
</dbReference>
<accession>A0A419VW25</accession>
<keyword evidence="5 6" id="KW-0472">Membrane</keyword>
<keyword evidence="2" id="KW-1003">Cell membrane</keyword>
<protein>
    <submittedName>
        <fullName evidence="8">RarD protein</fullName>
    </submittedName>
</protein>
<evidence type="ECO:0000256" key="2">
    <source>
        <dbReference type="ARBA" id="ARBA00022475"/>
    </source>
</evidence>
<feature type="domain" description="EamA" evidence="7">
    <location>
        <begin position="155"/>
        <end position="294"/>
    </location>
</feature>
<comment type="caution">
    <text evidence="8">The sequence shown here is derived from an EMBL/GenBank/DDBJ whole genome shotgun (WGS) entry which is preliminary data.</text>
</comment>
<feature type="domain" description="EamA" evidence="7">
    <location>
        <begin position="6"/>
        <end position="138"/>
    </location>
</feature>
<feature type="transmembrane region" description="Helical" evidence="6">
    <location>
        <begin position="248"/>
        <end position="269"/>
    </location>
</feature>
<dbReference type="AlphaFoldDB" id="A0A419VW25"/>
<feature type="transmembrane region" description="Helical" evidence="6">
    <location>
        <begin position="7"/>
        <end position="25"/>
    </location>
</feature>
<dbReference type="InterPro" id="IPR050638">
    <property type="entry name" value="AA-Vitamin_Transporters"/>
</dbReference>
<dbReference type="GO" id="GO:0005886">
    <property type="term" value="C:plasma membrane"/>
    <property type="evidence" value="ECO:0007669"/>
    <property type="project" value="UniProtKB-SubCell"/>
</dbReference>
<feature type="transmembrane region" description="Helical" evidence="6">
    <location>
        <begin position="214"/>
        <end position="236"/>
    </location>
</feature>
<feature type="transmembrane region" description="Helical" evidence="6">
    <location>
        <begin position="67"/>
        <end position="85"/>
    </location>
</feature>
<feature type="transmembrane region" description="Helical" evidence="6">
    <location>
        <begin position="123"/>
        <end position="141"/>
    </location>
</feature>
<dbReference type="RefSeq" id="WP_120275046.1">
    <property type="nucleotide sequence ID" value="NZ_RAPN01000004.1"/>
</dbReference>